<proteinExistence type="predicted"/>
<reference evidence="2 3" key="1">
    <citation type="submission" date="2019-07" db="EMBL/GenBank/DDBJ databases">
        <title>Draft genome assembly of a fouling barnacle, Amphibalanus amphitrite (Darwin, 1854): The first reference genome for Thecostraca.</title>
        <authorList>
            <person name="Kim W."/>
        </authorList>
    </citation>
    <scope>NUCLEOTIDE SEQUENCE [LARGE SCALE GENOMIC DNA]</scope>
    <source>
        <strain evidence="2">SNU_AA5</strain>
        <tissue evidence="2">Soma without cirri and trophi</tissue>
    </source>
</reference>
<evidence type="ECO:0000313" key="3">
    <source>
        <dbReference type="Proteomes" id="UP000440578"/>
    </source>
</evidence>
<organism evidence="2 3">
    <name type="scientific">Amphibalanus amphitrite</name>
    <name type="common">Striped barnacle</name>
    <name type="synonym">Balanus amphitrite</name>
    <dbReference type="NCBI Taxonomy" id="1232801"/>
    <lineage>
        <taxon>Eukaryota</taxon>
        <taxon>Metazoa</taxon>
        <taxon>Ecdysozoa</taxon>
        <taxon>Arthropoda</taxon>
        <taxon>Crustacea</taxon>
        <taxon>Multicrustacea</taxon>
        <taxon>Cirripedia</taxon>
        <taxon>Thoracica</taxon>
        <taxon>Thoracicalcarea</taxon>
        <taxon>Balanomorpha</taxon>
        <taxon>Balanoidea</taxon>
        <taxon>Balanidae</taxon>
        <taxon>Amphibalaninae</taxon>
        <taxon>Amphibalanus</taxon>
    </lineage>
</organism>
<protein>
    <submittedName>
        <fullName evidence="2">Uncharacterized protein</fullName>
    </submittedName>
</protein>
<sequence>MREAGDQFLDIDGSEESHRQCLRPRVLCYYDLRHYFIATGADACVLQPLEQQRPSVTNNYIVLRKRLGTLRQRANAALLRLRETGVLRHLYQFWFADSRVSCAAHWTEGLPMSAGDTQAVLMVAPLGCILGLLLLLLERAIACRRPSHRPTRRFHPPSQTQGDRVTPVVVNDKMSSIGAALVFQNDSRPARF</sequence>
<evidence type="ECO:0000313" key="2">
    <source>
        <dbReference type="EMBL" id="KAF0306723.1"/>
    </source>
</evidence>
<keyword evidence="1" id="KW-1133">Transmembrane helix</keyword>
<accession>A0A6A4WKT0</accession>
<dbReference type="AlphaFoldDB" id="A0A6A4WKT0"/>
<keyword evidence="1" id="KW-0812">Transmembrane</keyword>
<evidence type="ECO:0000256" key="1">
    <source>
        <dbReference type="SAM" id="Phobius"/>
    </source>
</evidence>
<keyword evidence="3" id="KW-1185">Reference proteome</keyword>
<gene>
    <name evidence="2" type="ORF">FJT64_021849</name>
</gene>
<comment type="caution">
    <text evidence="2">The sequence shown here is derived from an EMBL/GenBank/DDBJ whole genome shotgun (WGS) entry which is preliminary data.</text>
</comment>
<dbReference type="Proteomes" id="UP000440578">
    <property type="component" value="Unassembled WGS sequence"/>
</dbReference>
<name>A0A6A4WKT0_AMPAM</name>
<feature type="transmembrane region" description="Helical" evidence="1">
    <location>
        <begin position="119"/>
        <end position="137"/>
    </location>
</feature>
<dbReference type="EMBL" id="VIIS01000639">
    <property type="protein sequence ID" value="KAF0306723.1"/>
    <property type="molecule type" value="Genomic_DNA"/>
</dbReference>
<keyword evidence="1" id="KW-0472">Membrane</keyword>